<evidence type="ECO:0000313" key="2">
    <source>
        <dbReference type="EMBL" id="GBP25695.1"/>
    </source>
</evidence>
<dbReference type="AlphaFoldDB" id="A0A4C1UH13"/>
<sequence length="195" mass="22414">MGKKKEHTTGEEAGSHSLRARPISFSVLVQFLDHRIDKFTEITIGESQEKNYCCKFLHNRNWNLNALHPISLRRSLCNTLFSVWLKSSDRHQPSINHRHQSNTNLMKKSWSPSWPRLNVEERTDGDFKPEDDISLAVTVNRAFSEAEINDFLLSNDDLNDTEPLSDDEIIRQVAQERDGKSEEMSHVEPPSSVAD</sequence>
<dbReference type="Proteomes" id="UP000299102">
    <property type="component" value="Unassembled WGS sequence"/>
</dbReference>
<evidence type="ECO:0000256" key="1">
    <source>
        <dbReference type="SAM" id="MobiDB-lite"/>
    </source>
</evidence>
<evidence type="ECO:0000313" key="3">
    <source>
        <dbReference type="Proteomes" id="UP000299102"/>
    </source>
</evidence>
<feature type="region of interest" description="Disordered" evidence="1">
    <location>
        <begin position="174"/>
        <end position="195"/>
    </location>
</feature>
<organism evidence="2 3">
    <name type="scientific">Eumeta variegata</name>
    <name type="common">Bagworm moth</name>
    <name type="synonym">Eumeta japonica</name>
    <dbReference type="NCBI Taxonomy" id="151549"/>
    <lineage>
        <taxon>Eukaryota</taxon>
        <taxon>Metazoa</taxon>
        <taxon>Ecdysozoa</taxon>
        <taxon>Arthropoda</taxon>
        <taxon>Hexapoda</taxon>
        <taxon>Insecta</taxon>
        <taxon>Pterygota</taxon>
        <taxon>Neoptera</taxon>
        <taxon>Endopterygota</taxon>
        <taxon>Lepidoptera</taxon>
        <taxon>Glossata</taxon>
        <taxon>Ditrysia</taxon>
        <taxon>Tineoidea</taxon>
        <taxon>Psychidae</taxon>
        <taxon>Oiketicinae</taxon>
        <taxon>Eumeta</taxon>
    </lineage>
</organism>
<dbReference type="EMBL" id="BGZK01000171">
    <property type="protein sequence ID" value="GBP25695.1"/>
    <property type="molecule type" value="Genomic_DNA"/>
</dbReference>
<name>A0A4C1UH13_EUMVA</name>
<proteinExistence type="predicted"/>
<gene>
    <name evidence="2" type="ORF">EVAR_12173_1</name>
</gene>
<protein>
    <submittedName>
        <fullName evidence="2">Uncharacterized protein</fullName>
    </submittedName>
</protein>
<accession>A0A4C1UH13</accession>
<reference evidence="2 3" key="1">
    <citation type="journal article" date="2019" name="Commun. Biol.">
        <title>The bagworm genome reveals a unique fibroin gene that provides high tensile strength.</title>
        <authorList>
            <person name="Kono N."/>
            <person name="Nakamura H."/>
            <person name="Ohtoshi R."/>
            <person name="Tomita M."/>
            <person name="Numata K."/>
            <person name="Arakawa K."/>
        </authorList>
    </citation>
    <scope>NUCLEOTIDE SEQUENCE [LARGE SCALE GENOMIC DNA]</scope>
</reference>
<feature type="compositionally biased region" description="Basic and acidic residues" evidence="1">
    <location>
        <begin position="174"/>
        <end position="186"/>
    </location>
</feature>
<keyword evidence="3" id="KW-1185">Reference proteome</keyword>
<comment type="caution">
    <text evidence="2">The sequence shown here is derived from an EMBL/GenBank/DDBJ whole genome shotgun (WGS) entry which is preliminary data.</text>
</comment>
<dbReference type="OrthoDB" id="125347at2759"/>